<dbReference type="Proteomes" id="UP000887565">
    <property type="component" value="Unplaced"/>
</dbReference>
<evidence type="ECO:0000256" key="6">
    <source>
        <dbReference type="PROSITE-ProRule" id="PRU00282"/>
    </source>
</evidence>
<keyword evidence="4" id="KW-0677">Repeat</keyword>
<feature type="repeat" description="Solcar" evidence="6">
    <location>
        <begin position="88"/>
        <end position="178"/>
    </location>
</feature>
<evidence type="ECO:0000256" key="5">
    <source>
        <dbReference type="ARBA" id="ARBA00023136"/>
    </source>
</evidence>
<keyword evidence="8" id="KW-1185">Reference proteome</keyword>
<evidence type="ECO:0000256" key="3">
    <source>
        <dbReference type="ARBA" id="ARBA00022692"/>
    </source>
</evidence>
<evidence type="ECO:0000256" key="7">
    <source>
        <dbReference type="RuleBase" id="RU000488"/>
    </source>
</evidence>
<name>A0A915KNJ1_ROMCU</name>
<evidence type="ECO:0000313" key="8">
    <source>
        <dbReference type="Proteomes" id="UP000887565"/>
    </source>
</evidence>
<keyword evidence="3 6" id="KW-0812">Transmembrane</keyword>
<accession>A0A915KNJ1</accession>
<dbReference type="AlphaFoldDB" id="A0A915KNJ1"/>
<dbReference type="Pfam" id="PF00153">
    <property type="entry name" value="Mito_carr"/>
    <property type="match status" value="2"/>
</dbReference>
<dbReference type="PANTHER" id="PTHR24089">
    <property type="entry name" value="SOLUTE CARRIER FAMILY 25"/>
    <property type="match status" value="1"/>
</dbReference>
<dbReference type="PROSITE" id="PS50920">
    <property type="entry name" value="SOLCAR"/>
    <property type="match status" value="1"/>
</dbReference>
<dbReference type="Gene3D" id="1.50.40.10">
    <property type="entry name" value="Mitochondrial carrier domain"/>
    <property type="match status" value="2"/>
</dbReference>
<reference evidence="9" key="1">
    <citation type="submission" date="2022-11" db="UniProtKB">
        <authorList>
            <consortium name="WormBaseParasite"/>
        </authorList>
    </citation>
    <scope>IDENTIFICATION</scope>
</reference>
<dbReference type="WBParaSite" id="nRc.2.0.1.t40356-RA">
    <property type="protein sequence ID" value="nRc.2.0.1.t40356-RA"/>
    <property type="gene ID" value="nRc.2.0.1.g40356"/>
</dbReference>
<comment type="similarity">
    <text evidence="2 7">Belongs to the mitochondrial carrier (TC 2.A.29) family.</text>
</comment>
<dbReference type="InterPro" id="IPR018108">
    <property type="entry name" value="MCP_transmembrane"/>
</dbReference>
<evidence type="ECO:0000256" key="1">
    <source>
        <dbReference type="ARBA" id="ARBA00004141"/>
    </source>
</evidence>
<comment type="subcellular location">
    <subcellularLocation>
        <location evidence="1">Membrane</location>
        <topology evidence="1">Multi-pass membrane protein</topology>
    </subcellularLocation>
</comment>
<organism evidence="8 9">
    <name type="scientific">Romanomermis culicivorax</name>
    <name type="common">Nematode worm</name>
    <dbReference type="NCBI Taxonomy" id="13658"/>
    <lineage>
        <taxon>Eukaryota</taxon>
        <taxon>Metazoa</taxon>
        <taxon>Ecdysozoa</taxon>
        <taxon>Nematoda</taxon>
        <taxon>Enoplea</taxon>
        <taxon>Dorylaimia</taxon>
        <taxon>Mermithida</taxon>
        <taxon>Mermithoidea</taxon>
        <taxon>Mermithidae</taxon>
        <taxon>Romanomermis</taxon>
    </lineage>
</organism>
<evidence type="ECO:0000313" key="9">
    <source>
        <dbReference type="WBParaSite" id="nRc.2.0.1.t40356-RA"/>
    </source>
</evidence>
<dbReference type="GO" id="GO:0016020">
    <property type="term" value="C:membrane"/>
    <property type="evidence" value="ECO:0007669"/>
    <property type="project" value="UniProtKB-SubCell"/>
</dbReference>
<evidence type="ECO:0000256" key="4">
    <source>
        <dbReference type="ARBA" id="ARBA00022737"/>
    </source>
</evidence>
<sequence>MLRISMILPETGETDFAAAAEYRVWVRVWLGTGSTKWSGNFGFILGLGKNIGYGFDEMVGKPENKFWVWFVEKIFEEKNSGSEQLPMEDGFGSLWRGNSATMVRVVPFAAIQFCAHEQWRRLLNVDRLKQYRSLFDVFGKTYKQQGVRSLFRGLSPTILGVIPYAGTSFFTYESLKLLYYEKMGRRVTTIERMLFGACSGLIGQSASYPFDIVRRR</sequence>
<dbReference type="SUPFAM" id="SSF103506">
    <property type="entry name" value="Mitochondrial carrier"/>
    <property type="match status" value="1"/>
</dbReference>
<keyword evidence="7" id="KW-0813">Transport</keyword>
<dbReference type="InterPro" id="IPR023395">
    <property type="entry name" value="MCP_dom_sf"/>
</dbReference>
<proteinExistence type="inferred from homology"/>
<evidence type="ECO:0000256" key="2">
    <source>
        <dbReference type="ARBA" id="ARBA00006375"/>
    </source>
</evidence>
<protein>
    <submittedName>
        <fullName evidence="9">Uncharacterized protein</fullName>
    </submittedName>
</protein>
<keyword evidence="5 6" id="KW-0472">Membrane</keyword>